<comment type="caution">
    <text evidence="9">The sequence shown here is derived from an EMBL/GenBank/DDBJ whole genome shotgun (WGS) entry which is preliminary data.</text>
</comment>
<dbReference type="SUPFAM" id="SSF52540">
    <property type="entry name" value="P-loop containing nucleoside triphosphate hydrolases"/>
    <property type="match status" value="1"/>
</dbReference>
<feature type="region of interest" description="Disordered" evidence="6">
    <location>
        <begin position="54"/>
        <end position="123"/>
    </location>
</feature>
<gene>
    <name evidence="9" type="ORF">SmJEL517_g04191</name>
</gene>
<feature type="repeat" description="ANK" evidence="4">
    <location>
        <begin position="1048"/>
        <end position="1080"/>
    </location>
</feature>
<feature type="repeat" description="ANK" evidence="4">
    <location>
        <begin position="894"/>
        <end position="926"/>
    </location>
</feature>
<dbReference type="Gene3D" id="3.40.50.300">
    <property type="entry name" value="P-loop containing nucleotide triphosphate hydrolases"/>
    <property type="match status" value="1"/>
</dbReference>
<dbReference type="PRINTS" id="PR01415">
    <property type="entry name" value="ANKYRIN"/>
</dbReference>
<organism evidence="9 10">
    <name type="scientific">Synchytrium microbalum</name>
    <dbReference type="NCBI Taxonomy" id="1806994"/>
    <lineage>
        <taxon>Eukaryota</taxon>
        <taxon>Fungi</taxon>
        <taxon>Fungi incertae sedis</taxon>
        <taxon>Chytridiomycota</taxon>
        <taxon>Chytridiomycota incertae sedis</taxon>
        <taxon>Chytridiomycetes</taxon>
        <taxon>Synchytriales</taxon>
        <taxon>Synchytriaceae</taxon>
        <taxon>Synchytrium</taxon>
    </lineage>
</organism>
<dbReference type="Gene3D" id="1.25.40.20">
    <property type="entry name" value="Ankyrin repeat-containing domain"/>
    <property type="match status" value="3"/>
</dbReference>
<dbReference type="InterPro" id="IPR036770">
    <property type="entry name" value="Ankyrin_rpt-contain_sf"/>
</dbReference>
<dbReference type="InterPro" id="IPR001452">
    <property type="entry name" value="SH3_domain"/>
</dbReference>
<dbReference type="Pfam" id="PF00023">
    <property type="entry name" value="Ank"/>
    <property type="match status" value="1"/>
</dbReference>
<feature type="repeat" description="ANK" evidence="4">
    <location>
        <begin position="1236"/>
        <end position="1268"/>
    </location>
</feature>
<feature type="region of interest" description="Disordered" evidence="6">
    <location>
        <begin position="1"/>
        <end position="32"/>
    </location>
</feature>
<sequence>MTSNTPKRRLLRAFIRPSPRRVSGPTQNDRPVSALMATSFFVGGDNPHVVSSLESQHSNIVSSSTSSSNSSTTPIAASPKSTISTASSTNGPSPSAATPPSYDAHDQRDIYEKPHGNSLGQYRVKEPYVPREPDELILNIGDIILVTGTFGDGWGRGYSFERGMAGVVPMNLLQYMGPGQTGTQKHSPSLRNIPAASPSSPAENLDGLAELYQWLQPPDFRLTIFRLKEKRLESTRGWLLKALREWVANPSSSQVYWLSGVAGVGKSVIAGCFADELRQNHQLAAYFFCKHDEMARNDPLRLIATWAYHLATFDLDVRKALKDLLTAEPNFLQNTPSIGLQFEQLIVNPLSHYRGEKAVIILDALDECATEGSAVREEFLKTIARQLANMPSNILFFLTSRPLPDIRKELIKHKPHTLVLGSEDNLNDIKLYALARMSKLEPYLDAEKVITLADRLADMANGLFIWLYLACEEVENSDDPIQTLYELERRVLGDSDEKMDGIYTRALVGARKRFPESSLDNQNQLTGPNSALETQNQLIGSVIVLREQLSRDDLAFLLDMSIDRVIITLSRIESLLQISKSSVQLMHKSVADFLTSPTRCTGDAAAFYIDLDKAESLMAKQCMTAFPTSLEFEIVQSQIERLKGSALQLTPSYVRYAYKYWADHLNAVKDMKDDLKQALADTVANFGRPMLIVAVVKGLPNAVKYILQVGGRGRLLKQAEAVGYFLSPMLFEATVAVMPQVCEALLEYGEADIDCRSNDYLRTTPLYICGFQQDSLDLLKVFLRYGADMDAKATTGTKAEQVATGAALQVLSAEQARRRIIAEEKLMDEIMTATRKNDANHVKDMLNSSTLDLDTNTSKDSGKSLLHIASQYGADQVVALLLAAKANPNAKDHLGWTPLHYACQNGSFGIVKSLVSAGAILDIEAEDAPINFLYKATVRPLDVACRHGHLEIVTWLLDEGKLLPEPMGKDQAHPLLHAAIGDSVDVARLLIARGARVDYQSTNFGTALFAAAFFGSRNVVYYLLELGADMELGWFAPGLELPDAIGSPDLSPLYVACRNGYLEIVSRLVSNGANKESKSSYLTWYGGRWLKIQWSLLAVATIHKHPPVVQYLLENGCDSEEVSPHHLPSQIGGTPLLDACFFGVRDVARMLLLSKVSIKITNATQRTAMHLAAWSPVVGDRIKSDIVRMLKFHGVGLNDVDLGGNTPLHLAITIKASQTVSTLLELGADPNIVNGNGDTPLHEAVKQQVIGITKLLIERNAATNVVNGEGMTPLDIANTRLIPQSRLFNVN</sequence>
<feature type="compositionally biased region" description="Polar residues" evidence="6">
    <location>
        <begin position="80"/>
        <end position="98"/>
    </location>
</feature>
<dbReference type="SUPFAM" id="SSF48403">
    <property type="entry name" value="Ankyrin repeat"/>
    <property type="match status" value="2"/>
</dbReference>
<feature type="repeat" description="ANK" evidence="4">
    <location>
        <begin position="970"/>
        <end position="1002"/>
    </location>
</feature>
<proteinExistence type="predicted"/>
<feature type="region of interest" description="Disordered" evidence="6">
    <location>
        <begin position="179"/>
        <end position="198"/>
    </location>
</feature>
<feature type="domain" description="NACHT" evidence="8">
    <location>
        <begin position="254"/>
        <end position="402"/>
    </location>
</feature>
<evidence type="ECO:0000256" key="6">
    <source>
        <dbReference type="SAM" id="MobiDB-lite"/>
    </source>
</evidence>
<dbReference type="InterPro" id="IPR036028">
    <property type="entry name" value="SH3-like_dom_sf"/>
</dbReference>
<evidence type="ECO:0000256" key="5">
    <source>
        <dbReference type="PROSITE-ProRule" id="PRU00192"/>
    </source>
</evidence>
<dbReference type="SMART" id="SM00248">
    <property type="entry name" value="ANK"/>
    <property type="match status" value="14"/>
</dbReference>
<dbReference type="InterPro" id="IPR002110">
    <property type="entry name" value="Ankyrin_rpt"/>
</dbReference>
<dbReference type="PROSITE" id="PS50002">
    <property type="entry name" value="SH3"/>
    <property type="match status" value="1"/>
</dbReference>
<dbReference type="STRING" id="1806994.A0A507BZ71"/>
<feature type="compositionally biased region" description="Polar residues" evidence="6">
    <location>
        <begin position="181"/>
        <end position="190"/>
    </location>
</feature>
<dbReference type="Pfam" id="PF12796">
    <property type="entry name" value="Ank_2"/>
    <property type="match status" value="4"/>
</dbReference>
<feature type="domain" description="SH3" evidence="7">
    <location>
        <begin position="117"/>
        <end position="178"/>
    </location>
</feature>
<dbReference type="Proteomes" id="UP000319731">
    <property type="component" value="Unassembled WGS sequence"/>
</dbReference>
<evidence type="ECO:0000259" key="8">
    <source>
        <dbReference type="PROSITE" id="PS50837"/>
    </source>
</evidence>
<dbReference type="PROSITE" id="PS50837">
    <property type="entry name" value="NACHT"/>
    <property type="match status" value="1"/>
</dbReference>
<evidence type="ECO:0000313" key="9">
    <source>
        <dbReference type="EMBL" id="TPX32722.1"/>
    </source>
</evidence>
<dbReference type="PANTHER" id="PTHR24198">
    <property type="entry name" value="ANKYRIN REPEAT AND PROTEIN KINASE DOMAIN-CONTAINING PROTEIN"/>
    <property type="match status" value="1"/>
</dbReference>
<feature type="compositionally biased region" description="Low complexity" evidence="6">
    <location>
        <begin position="58"/>
        <end position="79"/>
    </location>
</feature>
<dbReference type="RefSeq" id="XP_031023879.1">
    <property type="nucleotide sequence ID" value="XM_031170119.1"/>
</dbReference>
<evidence type="ECO:0000256" key="1">
    <source>
        <dbReference type="ARBA" id="ARBA00022443"/>
    </source>
</evidence>
<dbReference type="Pfam" id="PF24883">
    <property type="entry name" value="NPHP3_N"/>
    <property type="match status" value="1"/>
</dbReference>
<dbReference type="PROSITE" id="PS50088">
    <property type="entry name" value="ANK_REPEAT"/>
    <property type="match status" value="6"/>
</dbReference>
<evidence type="ECO:0000313" key="10">
    <source>
        <dbReference type="Proteomes" id="UP000319731"/>
    </source>
</evidence>
<dbReference type="SUPFAM" id="SSF50044">
    <property type="entry name" value="SH3-domain"/>
    <property type="match status" value="1"/>
</dbReference>
<accession>A0A507BZ71</accession>
<keyword evidence="2" id="KW-0677">Repeat</keyword>
<dbReference type="Pfam" id="PF07653">
    <property type="entry name" value="SH3_2"/>
    <property type="match status" value="1"/>
</dbReference>
<dbReference type="OrthoDB" id="5340910at2759"/>
<evidence type="ECO:0000256" key="3">
    <source>
        <dbReference type="ARBA" id="ARBA00023043"/>
    </source>
</evidence>
<dbReference type="PANTHER" id="PTHR24198:SF165">
    <property type="entry name" value="ANKYRIN REPEAT-CONTAINING PROTEIN-RELATED"/>
    <property type="match status" value="1"/>
</dbReference>
<dbReference type="GeneID" id="42005416"/>
<protein>
    <recommendedName>
        <fullName evidence="11">SH3 domain-containing protein</fullName>
    </recommendedName>
</protein>
<keyword evidence="3 4" id="KW-0040">ANK repeat</keyword>
<reference evidence="9 10" key="1">
    <citation type="journal article" date="2019" name="Sci. Rep.">
        <title>Comparative genomics of chytrid fungi reveal insights into the obligate biotrophic and pathogenic lifestyle of Synchytrium endobioticum.</title>
        <authorList>
            <person name="van de Vossenberg B.T.L.H."/>
            <person name="Warris S."/>
            <person name="Nguyen H.D.T."/>
            <person name="van Gent-Pelzer M.P.E."/>
            <person name="Joly D.L."/>
            <person name="van de Geest H.C."/>
            <person name="Bonants P.J.M."/>
            <person name="Smith D.S."/>
            <person name="Levesque C.A."/>
            <person name="van der Lee T.A.J."/>
        </authorList>
    </citation>
    <scope>NUCLEOTIDE SEQUENCE [LARGE SCALE GENOMIC DNA]</scope>
    <source>
        <strain evidence="9 10">JEL517</strain>
    </source>
</reference>
<dbReference type="InterPro" id="IPR007111">
    <property type="entry name" value="NACHT_NTPase"/>
</dbReference>
<dbReference type="EMBL" id="QEAO01000027">
    <property type="protein sequence ID" value="TPX32722.1"/>
    <property type="molecule type" value="Genomic_DNA"/>
</dbReference>
<dbReference type="InterPro" id="IPR027417">
    <property type="entry name" value="P-loop_NTPase"/>
</dbReference>
<keyword evidence="1 5" id="KW-0728">SH3 domain</keyword>
<evidence type="ECO:0000256" key="4">
    <source>
        <dbReference type="PROSITE-ProRule" id="PRU00023"/>
    </source>
</evidence>
<feature type="repeat" description="ANK" evidence="4">
    <location>
        <begin position="1203"/>
        <end position="1235"/>
    </location>
</feature>
<keyword evidence="10" id="KW-1185">Reference proteome</keyword>
<feature type="compositionally biased region" description="Basic and acidic residues" evidence="6">
    <location>
        <begin position="103"/>
        <end position="115"/>
    </location>
</feature>
<dbReference type="InterPro" id="IPR056884">
    <property type="entry name" value="NPHP3-like_N"/>
</dbReference>
<feature type="repeat" description="ANK" evidence="4">
    <location>
        <begin position="861"/>
        <end position="893"/>
    </location>
</feature>
<dbReference type="Gene3D" id="2.30.30.40">
    <property type="entry name" value="SH3 Domains"/>
    <property type="match status" value="1"/>
</dbReference>
<dbReference type="PROSITE" id="PS50297">
    <property type="entry name" value="ANK_REP_REGION"/>
    <property type="match status" value="5"/>
</dbReference>
<dbReference type="SMART" id="SM00326">
    <property type="entry name" value="SH3"/>
    <property type="match status" value="1"/>
</dbReference>
<feature type="compositionally biased region" description="Basic residues" evidence="6">
    <location>
        <begin position="1"/>
        <end position="11"/>
    </location>
</feature>
<evidence type="ECO:0000259" key="7">
    <source>
        <dbReference type="PROSITE" id="PS50002"/>
    </source>
</evidence>
<evidence type="ECO:0008006" key="11">
    <source>
        <dbReference type="Google" id="ProtNLM"/>
    </source>
</evidence>
<evidence type="ECO:0000256" key="2">
    <source>
        <dbReference type="ARBA" id="ARBA00022737"/>
    </source>
</evidence>
<name>A0A507BZ71_9FUNG</name>